<evidence type="ECO:0000313" key="3">
    <source>
        <dbReference type="EMBL" id="RMC16903.1"/>
    </source>
</evidence>
<sequence>MQQEEKEEEEREEEEGWRSSRKRRRSRERRHHVHPSLSGSAAPWRSQHRPHRIPQRFARAAGSKNNIQKWGNEFGEVSEQDDVEIVVANIVNPASFLSGSTGEPVIHECLEAIEATYSSRQDLKDTPLEDAETCLLMEAVTSLLEKVQRLLNVKDPTSLVFHLVTFLYMVYSFSRMSHALLNTVGQQIEAREQGDKSVTQAAANPTAIQAAGKPDSEAKTPAVAAVKKGKKHTDKTDGPVDDDSGEGSSMPPDTQSGVKPPDTQSEAEATDDTQSEAEPTDTKSEAKSTGTRSGVQPTSTRSGAQPAATTSRAQPTAARAGARPTAARAGDTIESFSLKDLRGLRKDYTRRPDESIISWLVRLWDAAGEATILDGTEARHLGSLSHDPVIDQEMMREASPCSLWERVLGSVAQRYLCADDLYMQQTQWKTIEQGIQRLREMAVAEIVFSEDINTRNPDLVPCTPVMWRKLVRLGPQEYSSALAIMKRDETEETVLDMAKKLQTYADAVHGPTHARIAALETQVRGLADKIEENHKELKQDILQISAVQVRGSGTTRKRSLDREGKGIPRAKLWSFLRDCGENMKRWDGESTDAMTQRLHELLDGKTMRGSSSKKEAAPVTQGNKDNQA</sequence>
<evidence type="ECO:0000256" key="2">
    <source>
        <dbReference type="SAM" id="MobiDB-lite"/>
    </source>
</evidence>
<dbReference type="Proteomes" id="UP000269221">
    <property type="component" value="Unassembled WGS sequence"/>
</dbReference>
<feature type="coiled-coil region" evidence="1">
    <location>
        <begin position="516"/>
        <end position="547"/>
    </location>
</feature>
<protein>
    <submittedName>
        <fullName evidence="3">Uncharacterized protein</fullName>
    </submittedName>
</protein>
<gene>
    <name evidence="3" type="ORF">DUI87_06158</name>
</gene>
<feature type="compositionally biased region" description="Acidic residues" evidence="2">
    <location>
        <begin position="1"/>
        <end position="15"/>
    </location>
</feature>
<evidence type="ECO:0000256" key="1">
    <source>
        <dbReference type="SAM" id="Coils"/>
    </source>
</evidence>
<feature type="compositionally biased region" description="Basic and acidic residues" evidence="2">
    <location>
        <begin position="602"/>
        <end position="616"/>
    </location>
</feature>
<name>A0A3M0KUR2_HIRRU</name>
<dbReference type="PANTHER" id="PTHR48195">
    <property type="entry name" value="FRIEND VIRUS SUSCEPTIBILITY PROTEIN 1"/>
    <property type="match status" value="1"/>
</dbReference>
<keyword evidence="4" id="KW-1185">Reference proteome</keyword>
<organism evidence="3 4">
    <name type="scientific">Hirundo rustica rustica</name>
    <dbReference type="NCBI Taxonomy" id="333673"/>
    <lineage>
        <taxon>Eukaryota</taxon>
        <taxon>Metazoa</taxon>
        <taxon>Chordata</taxon>
        <taxon>Craniata</taxon>
        <taxon>Vertebrata</taxon>
        <taxon>Euteleostomi</taxon>
        <taxon>Archelosauria</taxon>
        <taxon>Archosauria</taxon>
        <taxon>Dinosauria</taxon>
        <taxon>Saurischia</taxon>
        <taxon>Theropoda</taxon>
        <taxon>Coelurosauria</taxon>
        <taxon>Aves</taxon>
        <taxon>Neognathae</taxon>
        <taxon>Neoaves</taxon>
        <taxon>Telluraves</taxon>
        <taxon>Australaves</taxon>
        <taxon>Passeriformes</taxon>
        <taxon>Sylvioidea</taxon>
        <taxon>Hirundinidae</taxon>
        <taxon>Hirundo</taxon>
    </lineage>
</organism>
<dbReference type="InterPro" id="IPR053270">
    <property type="entry name" value="Fv1_restriction_factor"/>
</dbReference>
<dbReference type="AlphaFoldDB" id="A0A3M0KUR2"/>
<dbReference type="EMBL" id="QRBI01000100">
    <property type="protein sequence ID" value="RMC16903.1"/>
    <property type="molecule type" value="Genomic_DNA"/>
</dbReference>
<accession>A0A3M0KUR2</accession>
<dbReference type="PANTHER" id="PTHR48195:SF1">
    <property type="entry name" value="RIKEN CDNA 2410002F23 GENE"/>
    <property type="match status" value="1"/>
</dbReference>
<keyword evidence="1" id="KW-0175">Coiled coil</keyword>
<comment type="caution">
    <text evidence="3">The sequence shown here is derived from an EMBL/GenBank/DDBJ whole genome shotgun (WGS) entry which is preliminary data.</text>
</comment>
<dbReference type="OrthoDB" id="9906618at2759"/>
<feature type="compositionally biased region" description="Basic residues" evidence="2">
    <location>
        <begin position="19"/>
        <end position="34"/>
    </location>
</feature>
<proteinExistence type="predicted"/>
<feature type="compositionally biased region" description="Low complexity" evidence="2">
    <location>
        <begin position="312"/>
        <end position="330"/>
    </location>
</feature>
<feature type="compositionally biased region" description="Acidic residues" evidence="2">
    <location>
        <begin position="268"/>
        <end position="279"/>
    </location>
</feature>
<reference evidence="3 4" key="1">
    <citation type="submission" date="2018-07" db="EMBL/GenBank/DDBJ databases">
        <title>A high quality draft genome assembly of the barn swallow (H. rustica rustica).</title>
        <authorList>
            <person name="Formenti G."/>
            <person name="Chiara M."/>
            <person name="Poveda L."/>
            <person name="Francoijs K.-J."/>
            <person name="Bonisoli-Alquati A."/>
            <person name="Canova L."/>
            <person name="Gianfranceschi L."/>
            <person name="Horner D.S."/>
            <person name="Saino N."/>
        </authorList>
    </citation>
    <scope>NUCLEOTIDE SEQUENCE [LARGE SCALE GENOMIC DNA]</scope>
    <source>
        <strain evidence="3">Chelidonia</strain>
        <tissue evidence="3">Blood</tissue>
    </source>
</reference>
<feature type="region of interest" description="Disordered" evidence="2">
    <location>
        <begin position="602"/>
        <end position="628"/>
    </location>
</feature>
<dbReference type="GO" id="GO:0009615">
    <property type="term" value="P:response to virus"/>
    <property type="evidence" value="ECO:0007669"/>
    <property type="project" value="TreeGrafter"/>
</dbReference>
<feature type="compositionally biased region" description="Polar residues" evidence="2">
    <location>
        <begin position="287"/>
        <end position="311"/>
    </location>
</feature>
<feature type="region of interest" description="Disordered" evidence="2">
    <location>
        <begin position="1"/>
        <end position="50"/>
    </location>
</feature>
<dbReference type="GO" id="GO:0005794">
    <property type="term" value="C:Golgi apparatus"/>
    <property type="evidence" value="ECO:0007669"/>
    <property type="project" value="TreeGrafter"/>
</dbReference>
<feature type="region of interest" description="Disordered" evidence="2">
    <location>
        <begin position="207"/>
        <end position="331"/>
    </location>
</feature>
<feature type="compositionally biased region" description="Polar residues" evidence="2">
    <location>
        <begin position="251"/>
        <end position="267"/>
    </location>
</feature>
<evidence type="ECO:0000313" key="4">
    <source>
        <dbReference type="Proteomes" id="UP000269221"/>
    </source>
</evidence>
<dbReference type="STRING" id="333673.A0A3M0KUR2"/>